<feature type="region of interest" description="Disordered" evidence="1">
    <location>
        <begin position="394"/>
        <end position="431"/>
    </location>
</feature>
<dbReference type="GeneID" id="111136671"/>
<protein>
    <submittedName>
        <fullName evidence="4">Spore coat protein SP96-like isoform X1</fullName>
    </submittedName>
</protein>
<reference evidence="4" key="1">
    <citation type="submission" date="2025-08" db="UniProtKB">
        <authorList>
            <consortium name="RefSeq"/>
        </authorList>
    </citation>
    <scope>IDENTIFICATION</scope>
    <source>
        <tissue evidence="4">Whole sample</tissue>
    </source>
</reference>
<organism evidence="3 4">
    <name type="scientific">Crassostrea virginica</name>
    <name type="common">Eastern oyster</name>
    <dbReference type="NCBI Taxonomy" id="6565"/>
    <lineage>
        <taxon>Eukaryota</taxon>
        <taxon>Metazoa</taxon>
        <taxon>Spiralia</taxon>
        <taxon>Lophotrochozoa</taxon>
        <taxon>Mollusca</taxon>
        <taxon>Bivalvia</taxon>
        <taxon>Autobranchia</taxon>
        <taxon>Pteriomorphia</taxon>
        <taxon>Ostreida</taxon>
        <taxon>Ostreoidea</taxon>
        <taxon>Ostreidae</taxon>
        <taxon>Crassostrea</taxon>
    </lineage>
</organism>
<dbReference type="RefSeq" id="XP_022343406.1">
    <property type="nucleotide sequence ID" value="XM_022487698.1"/>
</dbReference>
<sequence length="543" mass="58363">MQKALVVILACLLVRSEYVEAQHHPPDHHGPHDAPCLNDHECHCEPPNPDTTPVCVDGHCQCLHAVTHCIHNAECHCEPHGPDNTPVCIDGQCSCHHPVAHCTHNAECHCDPHGPDNTPFCIDGQCSCHHAVAHCTHNAECHCEPHGPDNTPLCIDGQCSCHHADPVAMCTHNAECHCEPHGPDDTPFCVNGHCSCHHKDFCAHDADCHCEHHGPDTKALCMDARCSCHHVDFCVEDYHCQCDASSIPTCNHGHCKCSAQPSCMVDSDCAASHCTYLGLYPFCRTSLANGQSYCDCADCTDDRHCSSQCGNGAIPKCTATSVQDFSCHCEYNTPMTSMQPTAPSTTKSTSNSTLMFITLLQNSTSVSSPPKTTHTTTVVPTTKHATVSHPWATIGTLSTPKTTTSSTTTTTAAMTTTASTTSKTTASVPTSSKKCHVCGNIAASISCDTRSIYLGNLQTCPGGSDYCMTDIVHDGGISPQIYKRCVTKAECIDKWLHQTSDLDSCLKYGNVLTQGSYSCHFCCVSDGCNSAEVPDKSTWYSIS</sequence>
<feature type="compositionally biased region" description="Low complexity" evidence="1">
    <location>
        <begin position="396"/>
        <end position="431"/>
    </location>
</feature>
<dbReference type="Proteomes" id="UP000694844">
    <property type="component" value="Chromosome 5"/>
</dbReference>
<dbReference type="KEGG" id="cvn:111136671"/>
<evidence type="ECO:0000256" key="1">
    <source>
        <dbReference type="SAM" id="MobiDB-lite"/>
    </source>
</evidence>
<evidence type="ECO:0000256" key="2">
    <source>
        <dbReference type="SAM" id="SignalP"/>
    </source>
</evidence>
<evidence type="ECO:0000313" key="3">
    <source>
        <dbReference type="Proteomes" id="UP000694844"/>
    </source>
</evidence>
<feature type="chain" id="PRO_5034805061" evidence="2">
    <location>
        <begin position="22"/>
        <end position="543"/>
    </location>
</feature>
<gene>
    <name evidence="4" type="primary">LOC111136671</name>
</gene>
<dbReference type="SUPFAM" id="SSF57302">
    <property type="entry name" value="Snake toxin-like"/>
    <property type="match status" value="1"/>
</dbReference>
<accession>A0A8B8ETW8</accession>
<name>A0A8B8ETW8_CRAVI</name>
<dbReference type="InterPro" id="IPR045860">
    <property type="entry name" value="Snake_toxin-like_sf"/>
</dbReference>
<keyword evidence="3" id="KW-1185">Reference proteome</keyword>
<proteinExistence type="predicted"/>
<evidence type="ECO:0000313" key="4">
    <source>
        <dbReference type="RefSeq" id="XP_022343406.1"/>
    </source>
</evidence>
<dbReference type="OrthoDB" id="6144913at2759"/>
<feature type="signal peptide" evidence="2">
    <location>
        <begin position="1"/>
        <end position="21"/>
    </location>
</feature>
<keyword evidence="2" id="KW-0732">Signal</keyword>
<dbReference type="AlphaFoldDB" id="A0A8B8ETW8"/>